<accession>A0A8G0ZVN1</accession>
<dbReference type="KEGG" id="nsm:JO391_05745"/>
<dbReference type="RefSeq" id="WP_220663263.1">
    <property type="nucleotide sequence ID" value="NZ_CP069370.1"/>
</dbReference>
<proteinExistence type="predicted"/>
<name>A0A8G0ZVN1_9RHOB</name>
<dbReference type="Proteomes" id="UP000826300">
    <property type="component" value="Chromosome"/>
</dbReference>
<gene>
    <name evidence="1" type="ORF">JO391_05745</name>
</gene>
<dbReference type="InterPro" id="IPR024409">
    <property type="entry name" value="DUF3833"/>
</dbReference>
<dbReference type="EMBL" id="CP069370">
    <property type="protein sequence ID" value="QYZ71013.1"/>
    <property type="molecule type" value="Genomic_DNA"/>
</dbReference>
<keyword evidence="2" id="KW-1185">Reference proteome</keyword>
<evidence type="ECO:0000313" key="1">
    <source>
        <dbReference type="EMBL" id="QYZ71013.1"/>
    </source>
</evidence>
<reference evidence="1" key="1">
    <citation type="submission" date="2021-02" db="EMBL/GenBank/DDBJ databases">
        <title>Rhodobacter shimadae sp. nov., an aerobic anoxygenic phototrophic bacterium isolated from a hot spring.</title>
        <authorList>
            <person name="Muramatsu S."/>
            <person name="Haruta S."/>
            <person name="Hirose S."/>
            <person name="Hanada S."/>
        </authorList>
    </citation>
    <scope>NUCLEOTIDE SEQUENCE</scope>
    <source>
        <strain evidence="1">N10</strain>
    </source>
</reference>
<organism evidence="1 2">
    <name type="scientific">Neotabrizicola shimadae</name>
    <dbReference type="NCBI Taxonomy" id="2807096"/>
    <lineage>
        <taxon>Bacteria</taxon>
        <taxon>Pseudomonadati</taxon>
        <taxon>Pseudomonadota</taxon>
        <taxon>Alphaproteobacteria</taxon>
        <taxon>Rhodobacterales</taxon>
        <taxon>Paracoccaceae</taxon>
        <taxon>Neotabrizicola</taxon>
    </lineage>
</organism>
<evidence type="ECO:0000313" key="2">
    <source>
        <dbReference type="Proteomes" id="UP000826300"/>
    </source>
</evidence>
<sequence>MNRRFLIAGAAALAIPGCAASPRAPAELPEPLTLVSAFQGRTTGRGVFRIRLTGDERRFTAKLYGQATGKAPARTLTVTEDFVFDDGQEDRLTWVFRETGPGRWTGKREDTVGEAEVIEADGVIRLTYTADFRSLSGVTRLGFRDIIYAAPDGTVINDGVVSRWGVPVADVRFVIRRP</sequence>
<dbReference type="Pfam" id="PF12915">
    <property type="entry name" value="DUF3833"/>
    <property type="match status" value="1"/>
</dbReference>
<dbReference type="AlphaFoldDB" id="A0A8G0ZVN1"/>
<protein>
    <submittedName>
        <fullName evidence="1">DUF3833 family protein</fullName>
    </submittedName>
</protein>